<dbReference type="SUPFAM" id="SSF55718">
    <property type="entry name" value="SCP-like"/>
    <property type="match status" value="1"/>
</dbReference>
<geneLocation type="plasmid" evidence="2 3">
    <name>unnamed1</name>
</geneLocation>
<dbReference type="InterPro" id="IPR017517">
    <property type="entry name" value="Maleyloyr_isom"/>
</dbReference>
<dbReference type="RefSeq" id="WP_265384926.1">
    <property type="nucleotide sequence ID" value="NZ_CP110616.1"/>
</dbReference>
<evidence type="ECO:0000313" key="3">
    <source>
        <dbReference type="Proteomes" id="UP001164965"/>
    </source>
</evidence>
<dbReference type="NCBIfam" id="TIGR03083">
    <property type="entry name" value="maleylpyruvate isomerase family mycothiol-dependent enzyme"/>
    <property type="match status" value="1"/>
</dbReference>
<gene>
    <name evidence="2" type="ORF">RHODO2019_18230</name>
</gene>
<dbReference type="InterPro" id="IPR034660">
    <property type="entry name" value="DinB/YfiT-like"/>
</dbReference>
<dbReference type="InterPro" id="IPR036527">
    <property type="entry name" value="SCP2_sterol-bd_dom_sf"/>
</dbReference>
<dbReference type="EMBL" id="CP110616">
    <property type="protein sequence ID" value="UZJ26822.1"/>
    <property type="molecule type" value="Genomic_DNA"/>
</dbReference>
<feature type="domain" description="Mycothiol-dependent maleylpyruvate isomerase metal-binding" evidence="1">
    <location>
        <begin position="17"/>
        <end position="148"/>
    </location>
</feature>
<reference evidence="2" key="1">
    <citation type="submission" date="2022-10" db="EMBL/GenBank/DDBJ databases">
        <title>Rhodococcus sp.75.</title>
        <authorList>
            <person name="Sun M."/>
        </authorList>
    </citation>
    <scope>NUCLEOTIDE SEQUENCE</scope>
    <source>
        <strain evidence="2">75</strain>
        <plasmid evidence="2">unnamed1</plasmid>
    </source>
</reference>
<proteinExistence type="predicted"/>
<dbReference type="Gene3D" id="3.30.1050.20">
    <property type="match status" value="1"/>
</dbReference>
<sequence length="238" mass="25943">MTTQHDVTLGWVEDYTTLLLQAVDRLTDDELGARSALPGWSRRQLLAHIGFNAEALRRLLHWAASGDTTPMYASKEQRAAEIAEGAAWEPAQLRQFVQESAASLATDVAELEEPHWRNEVVTAQGRTVPASEIIWLRAREVCIHVVDLHTGLVFADLPLDFCSRLVTEICALRSKRRDGPQLRLVTAEGHPAGATDGAGTQVTVTGDVNSLACWLSGRGPGSLEHGLGQDLPTIPAWI</sequence>
<dbReference type="Proteomes" id="UP001164965">
    <property type="component" value="Plasmid unnamed1"/>
</dbReference>
<keyword evidence="2" id="KW-0614">Plasmid</keyword>
<evidence type="ECO:0000259" key="1">
    <source>
        <dbReference type="Pfam" id="PF11716"/>
    </source>
</evidence>
<accession>A0ABY6P595</accession>
<dbReference type="Pfam" id="PF11716">
    <property type="entry name" value="MDMPI_N"/>
    <property type="match status" value="1"/>
</dbReference>
<organism evidence="2 3">
    <name type="scientific">Rhodococcus antarcticus</name>
    <dbReference type="NCBI Taxonomy" id="2987751"/>
    <lineage>
        <taxon>Bacteria</taxon>
        <taxon>Bacillati</taxon>
        <taxon>Actinomycetota</taxon>
        <taxon>Actinomycetes</taxon>
        <taxon>Mycobacteriales</taxon>
        <taxon>Nocardiaceae</taxon>
        <taxon>Rhodococcus</taxon>
    </lineage>
</organism>
<keyword evidence="3" id="KW-1185">Reference proteome</keyword>
<dbReference type="GO" id="GO:0016853">
    <property type="term" value="F:isomerase activity"/>
    <property type="evidence" value="ECO:0007669"/>
    <property type="project" value="UniProtKB-KW"/>
</dbReference>
<dbReference type="Gene3D" id="1.20.120.450">
    <property type="entry name" value="dinb family like domain"/>
    <property type="match status" value="1"/>
</dbReference>
<evidence type="ECO:0000313" key="2">
    <source>
        <dbReference type="EMBL" id="UZJ26822.1"/>
    </source>
</evidence>
<name>A0ABY6P595_9NOCA</name>
<protein>
    <submittedName>
        <fullName evidence="2">Maleylpyruvate isomerase family mycothiol-dependent enzyme</fullName>
    </submittedName>
</protein>
<dbReference type="InterPro" id="IPR024344">
    <property type="entry name" value="MDMPI_metal-binding"/>
</dbReference>
<dbReference type="SUPFAM" id="SSF109854">
    <property type="entry name" value="DinB/YfiT-like putative metalloenzymes"/>
    <property type="match status" value="1"/>
</dbReference>
<keyword evidence="2" id="KW-0413">Isomerase</keyword>